<organism evidence="12 13">
    <name type="scientific">Terrapene triunguis</name>
    <name type="common">Three-toed box turtle</name>
    <dbReference type="NCBI Taxonomy" id="2587831"/>
    <lineage>
        <taxon>Eukaryota</taxon>
        <taxon>Metazoa</taxon>
        <taxon>Chordata</taxon>
        <taxon>Craniata</taxon>
        <taxon>Vertebrata</taxon>
        <taxon>Euteleostomi</taxon>
        <taxon>Archelosauria</taxon>
        <taxon>Testudinata</taxon>
        <taxon>Testudines</taxon>
        <taxon>Cryptodira</taxon>
        <taxon>Durocryptodira</taxon>
        <taxon>Testudinoidea</taxon>
        <taxon>Emydidae</taxon>
        <taxon>Terrapene</taxon>
    </lineage>
</organism>
<dbReference type="Ensembl" id="ENSTMTT00000009180.1">
    <property type="protein sequence ID" value="ENSTMTP00000008878.1"/>
    <property type="gene ID" value="ENSTMTG00000006340.1"/>
</dbReference>
<dbReference type="FunFam" id="3.40.50.300:FF:000159">
    <property type="entry name" value="Katanin p60 ATPase-containing subunit A1"/>
    <property type="match status" value="1"/>
</dbReference>
<dbReference type="AlphaFoldDB" id="A0A674JWV8"/>
<evidence type="ECO:0000313" key="11">
    <source>
        <dbReference type="Ensembl" id="ENSTMTP00000008878.1"/>
    </source>
</evidence>
<keyword evidence="13" id="KW-1185">Reference proteome</keyword>
<evidence type="ECO:0000313" key="13">
    <source>
        <dbReference type="Proteomes" id="UP000472274"/>
    </source>
</evidence>
<name>A0A674JWV8_9SAUR</name>
<evidence type="ECO:0000313" key="12">
    <source>
        <dbReference type="Ensembl" id="ENSTMTP00000023619.1"/>
    </source>
</evidence>
<keyword evidence="8" id="KW-0413">Isomerase</keyword>
<dbReference type="Gene3D" id="3.40.50.300">
    <property type="entry name" value="P-loop containing nucleotide triphosphate hydrolases"/>
    <property type="match status" value="1"/>
</dbReference>
<dbReference type="PROSITE" id="PS00674">
    <property type="entry name" value="AAA"/>
    <property type="match status" value="1"/>
</dbReference>
<dbReference type="Proteomes" id="UP000472274">
    <property type="component" value="Unplaced"/>
</dbReference>
<evidence type="ECO:0000256" key="9">
    <source>
        <dbReference type="RuleBase" id="RU003651"/>
    </source>
</evidence>
<keyword evidence="4" id="KW-0493">Microtubule</keyword>
<evidence type="ECO:0000256" key="5">
    <source>
        <dbReference type="ARBA" id="ARBA00022741"/>
    </source>
</evidence>
<dbReference type="Ensembl" id="ENSTMTT00000024454.1">
    <property type="protein sequence ID" value="ENSTMTP00000023619.1"/>
    <property type="gene ID" value="ENSTMTG00000017086.1"/>
</dbReference>
<dbReference type="GO" id="GO:0016887">
    <property type="term" value="F:ATP hydrolysis activity"/>
    <property type="evidence" value="ECO:0007669"/>
    <property type="project" value="InterPro"/>
</dbReference>
<dbReference type="GO" id="GO:0005819">
    <property type="term" value="C:spindle"/>
    <property type="evidence" value="ECO:0007669"/>
    <property type="project" value="UniProtKB-SubCell"/>
</dbReference>
<dbReference type="GeneTree" id="ENSGT00940000156630"/>
<accession>A0A674JWV8</accession>
<dbReference type="Gene3D" id="1.10.8.60">
    <property type="match status" value="1"/>
</dbReference>
<dbReference type="GO" id="GO:0051013">
    <property type="term" value="P:microtubule severing"/>
    <property type="evidence" value="ECO:0007669"/>
    <property type="project" value="TreeGrafter"/>
</dbReference>
<evidence type="ECO:0000256" key="4">
    <source>
        <dbReference type="ARBA" id="ARBA00022701"/>
    </source>
</evidence>
<dbReference type="InterPro" id="IPR048611">
    <property type="entry name" value="KATNA1_MIT"/>
</dbReference>
<comment type="subcellular location">
    <subcellularLocation>
        <location evidence="1">Cytoplasm</location>
        <location evidence="1">Cytoskeleton</location>
        <location evidence="1">Spindle</location>
    </subcellularLocation>
</comment>
<dbReference type="GO" id="GO:0005874">
    <property type="term" value="C:microtubule"/>
    <property type="evidence" value="ECO:0007669"/>
    <property type="project" value="UniProtKB-KW"/>
</dbReference>
<gene>
    <name evidence="12" type="primary">LOC113406768</name>
    <name evidence="11" type="synonym">LOC112110225</name>
</gene>
<dbReference type="InterPro" id="IPR003593">
    <property type="entry name" value="AAA+_ATPase"/>
</dbReference>
<dbReference type="InterPro" id="IPR003959">
    <property type="entry name" value="ATPase_AAA_core"/>
</dbReference>
<dbReference type="SMART" id="SM00382">
    <property type="entry name" value="AAA"/>
    <property type="match status" value="1"/>
</dbReference>
<dbReference type="Pfam" id="PF09336">
    <property type="entry name" value="Vps4_C"/>
    <property type="match status" value="1"/>
</dbReference>
<evidence type="ECO:0000256" key="6">
    <source>
        <dbReference type="ARBA" id="ARBA00022840"/>
    </source>
</evidence>
<dbReference type="GO" id="GO:0005524">
    <property type="term" value="F:ATP binding"/>
    <property type="evidence" value="ECO:0007669"/>
    <property type="project" value="UniProtKB-KW"/>
</dbReference>
<evidence type="ECO:0000256" key="2">
    <source>
        <dbReference type="ARBA" id="ARBA00006914"/>
    </source>
</evidence>
<dbReference type="SUPFAM" id="SSF52540">
    <property type="entry name" value="P-loop containing nucleoside triphosphate hydrolases"/>
    <property type="match status" value="1"/>
</dbReference>
<keyword evidence="7" id="KW-0206">Cytoskeleton</keyword>
<keyword evidence="3" id="KW-0963">Cytoplasm</keyword>
<dbReference type="PANTHER" id="PTHR23074">
    <property type="entry name" value="AAA DOMAIN-CONTAINING"/>
    <property type="match status" value="1"/>
</dbReference>
<evidence type="ECO:0000256" key="3">
    <source>
        <dbReference type="ARBA" id="ARBA00022490"/>
    </source>
</evidence>
<evidence type="ECO:0000256" key="7">
    <source>
        <dbReference type="ARBA" id="ARBA00023212"/>
    </source>
</evidence>
<dbReference type="InterPro" id="IPR027417">
    <property type="entry name" value="P-loop_NTPase"/>
</dbReference>
<dbReference type="InterPro" id="IPR003960">
    <property type="entry name" value="ATPase_AAA_CS"/>
</dbReference>
<comment type="similarity">
    <text evidence="2 9">Belongs to the AAA ATPase family.</text>
</comment>
<dbReference type="Gene3D" id="1.20.58.80">
    <property type="entry name" value="Phosphotransferase system, lactose/cellobiose-type IIA subunit"/>
    <property type="match status" value="1"/>
</dbReference>
<evidence type="ECO:0000259" key="10">
    <source>
        <dbReference type="SMART" id="SM00382"/>
    </source>
</evidence>
<keyword evidence="6 9" id="KW-0067">ATP-binding</keyword>
<sequence length="352" mass="39690">MNLAEICDNAKKGREYALLGNYDSSMVYYQGVIQQIQRHCQSIRDPAVKGKWQQVRQELLEEYEQVKSIVNTLESFKIDKPPDIPVSYQDEPFRDPAVWPPPVPGVLMVGPPGTGKTMLAKAVATECGTTFFNVSSSTLTSKYRGESEKLVRLLFEMARFYAPTTIFIDEIDSICSRRGTSDEHEASRRVKSELLVQMDGVGGALENDDPSKMVMVLAATNFPWDIDEALRRRLEKRIYIPLPTAKGRAELLKINLREVEMDPDIHLEEIAEKIEGYSGADITNVCRDASLMAMRRRINGLTPEEIRALSKEELQMPVTKGDFELALKKISKSVSAADLEKYEKWMAEFGSA</sequence>
<dbReference type="GO" id="GO:0016853">
    <property type="term" value="F:isomerase activity"/>
    <property type="evidence" value="ECO:0007669"/>
    <property type="project" value="UniProtKB-KW"/>
</dbReference>
<evidence type="ECO:0000256" key="8">
    <source>
        <dbReference type="ARBA" id="ARBA00023235"/>
    </source>
</evidence>
<dbReference type="Pfam" id="PF21126">
    <property type="entry name" value="KATNA1_MIT"/>
    <property type="match status" value="1"/>
</dbReference>
<dbReference type="InterPro" id="IPR015415">
    <property type="entry name" value="Spast_Vps4_C"/>
</dbReference>
<proteinExistence type="inferred from homology"/>
<evidence type="ECO:0000256" key="1">
    <source>
        <dbReference type="ARBA" id="ARBA00004186"/>
    </source>
</evidence>
<dbReference type="FunFam" id="1.20.58.80:FF:000003">
    <property type="entry name" value="Katanin p60 ATPase-containing subunit A1"/>
    <property type="match status" value="1"/>
</dbReference>
<dbReference type="Pfam" id="PF00004">
    <property type="entry name" value="AAA"/>
    <property type="match status" value="1"/>
</dbReference>
<dbReference type="InterPro" id="IPR041569">
    <property type="entry name" value="AAA_lid_3"/>
</dbReference>
<feature type="domain" description="AAA+ ATPase" evidence="10">
    <location>
        <begin position="102"/>
        <end position="244"/>
    </location>
</feature>
<dbReference type="FunFam" id="1.10.8.60:FF:000025">
    <property type="entry name" value="Katanin p60 ATPase-containing subunit A1"/>
    <property type="match status" value="1"/>
</dbReference>
<dbReference type="InterPro" id="IPR050304">
    <property type="entry name" value="MT-severing_AAA_ATPase"/>
</dbReference>
<keyword evidence="5 9" id="KW-0547">Nucleotide-binding</keyword>
<dbReference type="PANTHER" id="PTHR23074:SF65">
    <property type="entry name" value="KATANIN P60 ATPASE-CONTAINING SUBUNIT A-LIKE 1"/>
    <property type="match status" value="1"/>
</dbReference>
<dbReference type="CDD" id="cd21748">
    <property type="entry name" value="Kp60-NTD"/>
    <property type="match status" value="1"/>
</dbReference>
<protein>
    <submittedName>
        <fullName evidence="12">Katanin catalytic subunit A1</fullName>
    </submittedName>
</protein>
<dbReference type="Pfam" id="PF17862">
    <property type="entry name" value="AAA_lid_3"/>
    <property type="match status" value="1"/>
</dbReference>
<reference evidence="12" key="1">
    <citation type="submission" date="2025-05" db="UniProtKB">
        <authorList>
            <consortium name="Ensembl"/>
        </authorList>
    </citation>
    <scope>IDENTIFICATION</scope>
</reference>